<feature type="region of interest" description="Disordered" evidence="1">
    <location>
        <begin position="137"/>
        <end position="160"/>
    </location>
</feature>
<sequence length="360" mass="38896">MATGKQRHQDLVQHIGLADEGMANGIADGIDAQGSHLEQQADALAQGGGIVRRWGCERAGDAALRPLQQLGDGLLARCAVECGGDRRAQAQAVQEQGEHGVVQARAVAEAQQQFAAGTHMLQQRAAFQQRRRLQAAEALRAAPQPTQQGQQQRHPQRPAMVEQACPQRRRASGVDQPDRTLAVVRIEQIAGQVTVGRIVQAIAGRARGGAQPCGGCVDLATHELHVGQYAHLALAMAQAREHQVAVTAPATFGLRARSKPQREAAPPAELAVTAVVVDMEWLAVAALEQAVHAQLVEQGSLRAAGIVLRRWRCAHQQVPAAVDPSQQRFHARCRQLAAVLQQHHRVARPQRHLLQVQPWP</sequence>
<keyword evidence="3" id="KW-1185">Reference proteome</keyword>
<dbReference type="Proteomes" id="UP000740926">
    <property type="component" value="Unassembled WGS sequence"/>
</dbReference>
<dbReference type="AlphaFoldDB" id="A0A9P6YNT4"/>
<protein>
    <submittedName>
        <fullName evidence="2">Uncharacterized protein</fullName>
    </submittedName>
</protein>
<evidence type="ECO:0000256" key="1">
    <source>
        <dbReference type="SAM" id="MobiDB-lite"/>
    </source>
</evidence>
<evidence type="ECO:0000313" key="2">
    <source>
        <dbReference type="EMBL" id="KAG1553482.1"/>
    </source>
</evidence>
<proteinExistence type="predicted"/>
<evidence type="ECO:0000313" key="3">
    <source>
        <dbReference type="Proteomes" id="UP000740926"/>
    </source>
</evidence>
<organism evidence="2 3">
    <name type="scientific">Rhizopus delemar</name>
    <dbReference type="NCBI Taxonomy" id="936053"/>
    <lineage>
        <taxon>Eukaryota</taxon>
        <taxon>Fungi</taxon>
        <taxon>Fungi incertae sedis</taxon>
        <taxon>Mucoromycota</taxon>
        <taxon>Mucoromycotina</taxon>
        <taxon>Mucoromycetes</taxon>
        <taxon>Mucorales</taxon>
        <taxon>Mucorineae</taxon>
        <taxon>Rhizopodaceae</taxon>
        <taxon>Rhizopus</taxon>
    </lineage>
</organism>
<comment type="caution">
    <text evidence="2">The sequence shown here is derived from an EMBL/GenBank/DDBJ whole genome shotgun (WGS) entry which is preliminary data.</text>
</comment>
<dbReference type="EMBL" id="JAANIU010004722">
    <property type="protein sequence ID" value="KAG1553482.1"/>
    <property type="molecule type" value="Genomic_DNA"/>
</dbReference>
<accession>A0A9P6YNT4</accession>
<reference evidence="2 3" key="1">
    <citation type="journal article" date="2020" name="Microb. Genom.">
        <title>Genetic diversity of clinical and environmental Mucorales isolates obtained from an investigation of mucormycosis cases among solid organ transplant recipients.</title>
        <authorList>
            <person name="Nguyen M.H."/>
            <person name="Kaul D."/>
            <person name="Muto C."/>
            <person name="Cheng S.J."/>
            <person name="Richter R.A."/>
            <person name="Bruno V.M."/>
            <person name="Liu G."/>
            <person name="Beyhan S."/>
            <person name="Sundermann A.J."/>
            <person name="Mounaud S."/>
            <person name="Pasculle A.W."/>
            <person name="Nierman W.C."/>
            <person name="Driscoll E."/>
            <person name="Cumbie R."/>
            <person name="Clancy C.J."/>
            <person name="Dupont C.L."/>
        </authorList>
    </citation>
    <scope>NUCLEOTIDE SEQUENCE [LARGE SCALE GENOMIC DNA]</scope>
    <source>
        <strain evidence="2 3">GL24</strain>
    </source>
</reference>
<gene>
    <name evidence="2" type="ORF">G6F50_013048</name>
</gene>
<name>A0A9P6YNT4_9FUNG</name>
<feature type="compositionally biased region" description="Low complexity" evidence="1">
    <location>
        <begin position="137"/>
        <end position="159"/>
    </location>
</feature>